<keyword evidence="2" id="KW-0813">Transport</keyword>
<comment type="caution">
    <text evidence="7">The sequence shown here is derived from an EMBL/GenBank/DDBJ whole genome shotgun (WGS) entry which is preliminary data.</text>
</comment>
<dbReference type="InterPro" id="IPR021717">
    <property type="entry name" value="Nucleoporin_Nup160"/>
</dbReference>
<dbReference type="Proteomes" id="UP001360560">
    <property type="component" value="Unassembled WGS sequence"/>
</dbReference>
<dbReference type="Pfam" id="PF23300">
    <property type="entry name" value="HEAT_Nup120"/>
    <property type="match status" value="1"/>
</dbReference>
<comment type="subcellular location">
    <subcellularLocation>
        <location evidence="1">Nucleus</location>
    </subcellularLocation>
</comment>
<name>A0AAV5QG92_9ASCO</name>
<dbReference type="GO" id="GO:0005643">
    <property type="term" value="C:nuclear pore"/>
    <property type="evidence" value="ECO:0007669"/>
    <property type="project" value="UniProtKB-ARBA"/>
</dbReference>
<dbReference type="InterPro" id="IPR059141">
    <property type="entry name" value="Beta-prop_Nup120_160"/>
</dbReference>
<evidence type="ECO:0000259" key="5">
    <source>
        <dbReference type="Pfam" id="PF22114"/>
    </source>
</evidence>
<dbReference type="PANTHER" id="PTHR21286:SF0">
    <property type="entry name" value="NUCLEAR PORE COMPLEX PROTEIN NUP160"/>
    <property type="match status" value="1"/>
</dbReference>
<dbReference type="GeneID" id="90071665"/>
<evidence type="ECO:0000313" key="8">
    <source>
        <dbReference type="Proteomes" id="UP001360560"/>
    </source>
</evidence>
<dbReference type="Pfam" id="PF22114">
    <property type="entry name" value="NUP120_helical_2"/>
    <property type="match status" value="1"/>
</dbReference>
<dbReference type="EMBL" id="BTFZ01000002">
    <property type="protein sequence ID" value="GMM33686.1"/>
    <property type="molecule type" value="Genomic_DNA"/>
</dbReference>
<evidence type="ECO:0000313" key="7">
    <source>
        <dbReference type="EMBL" id="GMM33686.1"/>
    </source>
</evidence>
<sequence>MGKSSYRDTINGLSETPINRGDLIKTVRLTIPSSEIPHDSEFLKLSKQQQLQADPQRYFHTKLSGESGTLEVLNPAIPFNGLSWSIINNSTSLVLSPLLINDCTVPVNALQIDFPEKIKQNCHIFRITATNLLVVDLITESGILATLCFDVTVDFASSTKNNLCNVENWCYVSDPYDFQVRTPHYLHSIDELSFLVFLQDGGIVKCGRDAVKSEVTVFLFSDTSYVSSKLGKFGRFLPTIARNNSYDEDETNYNIPAGHTLKTVLDSFVVNHEYLVTITLNRKLKVWSLSSGTLLNQTKIDTDSVELGHKLIGDGSPISLLSVMGATTQDKNVTVPKTATEVHFMNYLPIGTGQFKLWKLLINGTNQLVDLGPQFQYLPLISHSKSVWLVKQFKIMDKSCLNLDKLFYPNQEIWMNIMVLLKSNTSSVYQVLTIFKNGDFNWVKSKLTATLPEVIDPKQDPSEYYINKILDSNVYSPLIIETALAFFEAKYNNNANNNNNNNIPEDLPIKEKVTMIISQNVKLVSSPKNYTKDITKLWSNFESLCQECLKICHESLSLSFISSQNMVVVNKVLDFSIVRTNDAAELLYFNKHKQVSQLPLLSTPNDPESQYKKISGIDNDNSILKFLDIITNFKNSLPSSILGDFKSLLLENFQGSVIEQSEYIFDRSLKGKISEDSLQGLMNDLNSVDVAFKIIGYLCDYPSSKDYQQYMVNNSEYLQQITLQKPSRIVPGLLIMGSFKQTLEIMETLYFDLLLMTMILKFDEQTSSLILTKTLTSFKKIRLALKTLSTKFNGDSHGLNIENIGNTYDSLFHRVVVKHFQLAHATNKRLLSFVVDDKFLYGVLNELSITNNSEIILNSFTGYETHKESAVFQLYQCLTYLNANQPAKAMRILLANSAKIVKYQPSTEEKKFIDVIGDFLEISKLSQFYYTIARVFNELYHYSYALSLVKLAIKEFETHEIEEDNPHVTKRQYYSLYFQIALGLQNFHEAFMALQQLDTNSQNYSDFKEANNLRYADLKQFVDSIIVSNDLKNLITYPFSPGDMTKVDEILYDNADSINFNFPLSASLTVINTSLATGLKHFKTVYSWRLNNGDVRGACEALYQYITKYQYLVGHPKRGKSVVDMVCYKKYHEVMIKQKSVMKDLYLNIMSLLNTMTMDDEKWVMKENHEFGDDKKVKNRYVVVMVDELVAECENLQ</sequence>
<evidence type="ECO:0000259" key="6">
    <source>
        <dbReference type="Pfam" id="PF23300"/>
    </source>
</evidence>
<reference evidence="7 8" key="1">
    <citation type="journal article" date="2023" name="Elife">
        <title>Identification of key yeast species and microbe-microbe interactions impacting larval growth of Drosophila in the wild.</title>
        <authorList>
            <person name="Mure A."/>
            <person name="Sugiura Y."/>
            <person name="Maeda R."/>
            <person name="Honda K."/>
            <person name="Sakurai N."/>
            <person name="Takahashi Y."/>
            <person name="Watada M."/>
            <person name="Katoh T."/>
            <person name="Gotoh A."/>
            <person name="Gotoh Y."/>
            <person name="Taniguchi I."/>
            <person name="Nakamura K."/>
            <person name="Hayashi T."/>
            <person name="Katayama T."/>
            <person name="Uemura T."/>
            <person name="Hattori Y."/>
        </authorList>
    </citation>
    <scope>NUCLEOTIDE SEQUENCE [LARGE SCALE GENOMIC DNA]</scope>
    <source>
        <strain evidence="7 8">SC-9</strain>
    </source>
</reference>
<keyword evidence="3" id="KW-0539">Nucleus</keyword>
<dbReference type="InterPro" id="IPR055090">
    <property type="entry name" value="NUP120_helical_saccharomycetes"/>
</dbReference>
<dbReference type="Pfam" id="PF11715">
    <property type="entry name" value="Beta-prop_Nup120_160"/>
    <property type="match status" value="1"/>
</dbReference>
<accession>A0AAV5QG92</accession>
<evidence type="ECO:0000256" key="3">
    <source>
        <dbReference type="ARBA" id="ARBA00023242"/>
    </source>
</evidence>
<feature type="domain" description="Nucleoporin nup120-like HEAT repeat" evidence="6">
    <location>
        <begin position="876"/>
        <end position="1001"/>
    </location>
</feature>
<proteinExistence type="predicted"/>
<dbReference type="InterPro" id="IPR056548">
    <property type="entry name" value="HEAT_Nup120"/>
</dbReference>
<organism evidence="7 8">
    <name type="scientific">Saccharomycopsis crataegensis</name>
    <dbReference type="NCBI Taxonomy" id="43959"/>
    <lineage>
        <taxon>Eukaryota</taxon>
        <taxon>Fungi</taxon>
        <taxon>Dikarya</taxon>
        <taxon>Ascomycota</taxon>
        <taxon>Saccharomycotina</taxon>
        <taxon>Saccharomycetes</taxon>
        <taxon>Saccharomycopsidaceae</taxon>
        <taxon>Saccharomycopsis</taxon>
    </lineage>
</organism>
<keyword evidence="8" id="KW-1185">Reference proteome</keyword>
<dbReference type="AlphaFoldDB" id="A0AAV5QG92"/>
<feature type="domain" description="Nucleoporin NUP120 helical" evidence="5">
    <location>
        <begin position="628"/>
        <end position="777"/>
    </location>
</feature>
<evidence type="ECO:0000256" key="2">
    <source>
        <dbReference type="ARBA" id="ARBA00022448"/>
    </source>
</evidence>
<dbReference type="RefSeq" id="XP_064850686.1">
    <property type="nucleotide sequence ID" value="XM_064994614.1"/>
</dbReference>
<evidence type="ECO:0000259" key="4">
    <source>
        <dbReference type="Pfam" id="PF11715"/>
    </source>
</evidence>
<evidence type="ECO:0000256" key="1">
    <source>
        <dbReference type="ARBA" id="ARBA00004123"/>
    </source>
</evidence>
<protein>
    <submittedName>
        <fullName evidence="7">Nup120 protein</fullName>
    </submittedName>
</protein>
<dbReference type="GO" id="GO:0017056">
    <property type="term" value="F:structural constituent of nuclear pore"/>
    <property type="evidence" value="ECO:0007669"/>
    <property type="project" value="TreeGrafter"/>
</dbReference>
<dbReference type="PANTHER" id="PTHR21286">
    <property type="entry name" value="NUCLEAR PORE COMPLEX PROTEIN NUP160"/>
    <property type="match status" value="1"/>
</dbReference>
<gene>
    <name evidence="7" type="ORF">DASC09_010110</name>
</gene>
<feature type="domain" description="Nucleoporin Nup120/160 beta-propeller" evidence="4">
    <location>
        <begin position="83"/>
        <end position="585"/>
    </location>
</feature>